<keyword evidence="12" id="KW-0175">Coiled coil</keyword>
<comment type="similarity">
    <text evidence="2 11">Belongs to the shikimate kinase family.</text>
</comment>
<feature type="binding site" evidence="11">
    <location>
        <position position="36"/>
    </location>
    <ligand>
        <name>substrate</name>
    </ligand>
</feature>
<dbReference type="EMBL" id="FKLO01000065">
    <property type="protein sequence ID" value="SAM68494.1"/>
    <property type="molecule type" value="Genomic_DNA"/>
</dbReference>
<organism evidence="13 14">
    <name type="scientific">Cardiobacterium hominis</name>
    <dbReference type="NCBI Taxonomy" id="2718"/>
    <lineage>
        <taxon>Bacteria</taxon>
        <taxon>Pseudomonadati</taxon>
        <taxon>Pseudomonadota</taxon>
        <taxon>Gammaproteobacteria</taxon>
        <taxon>Cardiobacteriales</taxon>
        <taxon>Cardiobacteriaceae</taxon>
        <taxon>Cardiobacterium</taxon>
    </lineage>
</organism>
<dbReference type="Proteomes" id="UP000190837">
    <property type="component" value="Unassembled WGS sequence"/>
</dbReference>
<evidence type="ECO:0000256" key="10">
    <source>
        <dbReference type="ARBA" id="ARBA00048567"/>
    </source>
</evidence>
<dbReference type="GeneID" id="84790382"/>
<dbReference type="PROSITE" id="PS01128">
    <property type="entry name" value="SHIKIMATE_KINASE"/>
    <property type="match status" value="1"/>
</dbReference>
<keyword evidence="11" id="KW-0479">Metal-binding</keyword>
<dbReference type="Gene3D" id="3.40.50.300">
    <property type="entry name" value="P-loop containing nucleotide triphosphate hydrolases"/>
    <property type="match status" value="1"/>
</dbReference>
<comment type="catalytic activity">
    <reaction evidence="10 11">
        <text>shikimate + ATP = 3-phosphoshikimate + ADP + H(+)</text>
        <dbReference type="Rhea" id="RHEA:13121"/>
        <dbReference type="ChEBI" id="CHEBI:15378"/>
        <dbReference type="ChEBI" id="CHEBI:30616"/>
        <dbReference type="ChEBI" id="CHEBI:36208"/>
        <dbReference type="ChEBI" id="CHEBI:145989"/>
        <dbReference type="ChEBI" id="CHEBI:456216"/>
        <dbReference type="EC" id="2.7.1.71"/>
    </reaction>
</comment>
<keyword evidence="8 11" id="KW-0067">ATP-binding</keyword>
<dbReference type="GO" id="GO:0005524">
    <property type="term" value="F:ATP binding"/>
    <property type="evidence" value="ECO:0007669"/>
    <property type="project" value="UniProtKB-UniRule"/>
</dbReference>
<evidence type="ECO:0000256" key="7">
    <source>
        <dbReference type="ARBA" id="ARBA00022777"/>
    </source>
</evidence>
<comment type="function">
    <text evidence="11">Catalyzes the specific phosphorylation of the 3-hydroxyl group of shikimic acid using ATP as a cosubstrate.</text>
</comment>
<keyword evidence="5 11" id="KW-0808">Transferase</keyword>
<comment type="subunit">
    <text evidence="11">Monomer.</text>
</comment>
<dbReference type="InterPro" id="IPR031322">
    <property type="entry name" value="Shikimate/glucono_kinase"/>
</dbReference>
<evidence type="ECO:0000256" key="11">
    <source>
        <dbReference type="HAMAP-Rule" id="MF_00109"/>
    </source>
</evidence>
<comment type="subcellular location">
    <subcellularLocation>
        <location evidence="11">Cytoplasm</location>
    </subcellularLocation>
</comment>
<evidence type="ECO:0000256" key="12">
    <source>
        <dbReference type="SAM" id="Coils"/>
    </source>
</evidence>
<evidence type="ECO:0000256" key="1">
    <source>
        <dbReference type="ARBA" id="ARBA00004842"/>
    </source>
</evidence>
<dbReference type="GO" id="GO:0009073">
    <property type="term" value="P:aromatic amino acid family biosynthetic process"/>
    <property type="evidence" value="ECO:0007669"/>
    <property type="project" value="UniProtKB-KW"/>
</dbReference>
<keyword evidence="4 11" id="KW-0028">Amino-acid biosynthesis</keyword>
<dbReference type="InterPro" id="IPR000623">
    <property type="entry name" value="Shikimate_kinase/TSH1"/>
</dbReference>
<proteinExistence type="inferred from homology"/>
<evidence type="ECO:0000256" key="5">
    <source>
        <dbReference type="ARBA" id="ARBA00022679"/>
    </source>
</evidence>
<dbReference type="UniPathway" id="UPA00053">
    <property type="reaction ID" value="UER00088"/>
</dbReference>
<dbReference type="PANTHER" id="PTHR21087:SF16">
    <property type="entry name" value="SHIKIMATE KINASE 1, CHLOROPLASTIC"/>
    <property type="match status" value="1"/>
</dbReference>
<evidence type="ECO:0000256" key="9">
    <source>
        <dbReference type="ARBA" id="ARBA00023141"/>
    </source>
</evidence>
<sequence length="179" mass="20240">MTAGRKIVLIGPMGAGKTSLGRRLATRLRWEFTDTDHALCARTGVDIPTIFAAEGEAGFRKREHDVLADILAEPRDMVVACGGGIVLKAENRRLIAGQFLVVFLDVSVRRQILRIGRDRNRPLVQEAENLQAKLEQLRDERLGLYEGLADIRVDTDNNHFTNSFKKLLHDVENRLRREK</sequence>
<evidence type="ECO:0000256" key="2">
    <source>
        <dbReference type="ARBA" id="ARBA00006997"/>
    </source>
</evidence>
<dbReference type="InterPro" id="IPR027417">
    <property type="entry name" value="P-loop_NTPase"/>
</dbReference>
<dbReference type="Pfam" id="PF01202">
    <property type="entry name" value="SKI"/>
    <property type="match status" value="1"/>
</dbReference>
<dbReference type="EC" id="2.7.1.71" evidence="3 11"/>
<feature type="binding site" evidence="11">
    <location>
        <position position="83"/>
    </location>
    <ligand>
        <name>substrate</name>
    </ligand>
</feature>
<dbReference type="PANTHER" id="PTHR21087">
    <property type="entry name" value="SHIKIMATE KINASE"/>
    <property type="match status" value="1"/>
</dbReference>
<keyword evidence="11" id="KW-0460">Magnesium</keyword>
<feature type="binding site" evidence="11">
    <location>
        <position position="121"/>
    </location>
    <ligand>
        <name>ATP</name>
        <dbReference type="ChEBI" id="CHEBI:30616"/>
    </ligand>
</feature>
<dbReference type="CDD" id="cd00464">
    <property type="entry name" value="SK"/>
    <property type="match status" value="1"/>
</dbReference>
<feature type="coiled-coil region" evidence="12">
    <location>
        <begin position="120"/>
        <end position="147"/>
    </location>
</feature>
<name>A0A1C3H5V2_9GAMM</name>
<dbReference type="RefSeq" id="WP_004141604.1">
    <property type="nucleotide sequence ID" value="NZ_CAUQCO010000032.1"/>
</dbReference>
<feature type="binding site" evidence="11">
    <location>
        <position position="141"/>
    </location>
    <ligand>
        <name>substrate</name>
    </ligand>
</feature>
<dbReference type="OMA" id="FMGCGKS"/>
<dbReference type="GO" id="GO:0005829">
    <property type="term" value="C:cytosol"/>
    <property type="evidence" value="ECO:0007669"/>
    <property type="project" value="TreeGrafter"/>
</dbReference>
<evidence type="ECO:0000256" key="3">
    <source>
        <dbReference type="ARBA" id="ARBA00012154"/>
    </source>
</evidence>
<dbReference type="GO" id="GO:0008652">
    <property type="term" value="P:amino acid biosynthetic process"/>
    <property type="evidence" value="ECO:0007669"/>
    <property type="project" value="UniProtKB-KW"/>
</dbReference>
<dbReference type="HAMAP" id="MF_00109">
    <property type="entry name" value="Shikimate_kinase"/>
    <property type="match status" value="1"/>
</dbReference>
<dbReference type="PRINTS" id="PR01100">
    <property type="entry name" value="SHIKIMTKNASE"/>
</dbReference>
<keyword evidence="11" id="KW-0963">Cytoplasm</keyword>
<keyword evidence="9 11" id="KW-0057">Aromatic amino acid biosynthesis</keyword>
<dbReference type="GO" id="GO:0004765">
    <property type="term" value="F:shikimate kinase activity"/>
    <property type="evidence" value="ECO:0007669"/>
    <property type="project" value="UniProtKB-UniRule"/>
</dbReference>
<feature type="binding site" evidence="11">
    <location>
        <begin position="14"/>
        <end position="19"/>
    </location>
    <ligand>
        <name>ATP</name>
        <dbReference type="ChEBI" id="CHEBI:30616"/>
    </ligand>
</feature>
<evidence type="ECO:0000313" key="14">
    <source>
        <dbReference type="Proteomes" id="UP000190837"/>
    </source>
</evidence>
<comment type="pathway">
    <text evidence="1 11">Metabolic intermediate biosynthesis; chorismate biosynthesis; chorismate from D-erythrose 4-phosphate and phosphoenolpyruvate: step 5/7.</text>
</comment>
<evidence type="ECO:0000256" key="4">
    <source>
        <dbReference type="ARBA" id="ARBA00022605"/>
    </source>
</evidence>
<dbReference type="GO" id="GO:0000287">
    <property type="term" value="F:magnesium ion binding"/>
    <property type="evidence" value="ECO:0007669"/>
    <property type="project" value="UniProtKB-UniRule"/>
</dbReference>
<comment type="cofactor">
    <cofactor evidence="11">
        <name>Mg(2+)</name>
        <dbReference type="ChEBI" id="CHEBI:18420"/>
    </cofactor>
    <text evidence="11">Binds 1 Mg(2+) ion per subunit.</text>
</comment>
<reference evidence="14" key="1">
    <citation type="submission" date="2016-04" db="EMBL/GenBank/DDBJ databases">
        <authorList>
            <person name="Tagini F."/>
        </authorList>
    </citation>
    <scope>NUCLEOTIDE SEQUENCE [LARGE SCALE GENOMIC DNA]</scope>
    <source>
        <strain evidence="14">CHUV0807</strain>
    </source>
</reference>
<feature type="binding site" evidence="11">
    <location>
        <position position="60"/>
    </location>
    <ligand>
        <name>substrate</name>
    </ligand>
</feature>
<evidence type="ECO:0000256" key="6">
    <source>
        <dbReference type="ARBA" id="ARBA00022741"/>
    </source>
</evidence>
<dbReference type="SUPFAM" id="SSF52540">
    <property type="entry name" value="P-loop containing nucleoside triphosphate hydrolases"/>
    <property type="match status" value="1"/>
</dbReference>
<dbReference type="AlphaFoldDB" id="A0A1C3H5V2"/>
<protein>
    <recommendedName>
        <fullName evidence="3 11">Shikimate kinase</fullName>
        <shortName evidence="11">SK</shortName>
        <ecNumber evidence="3 11">2.7.1.71</ecNumber>
    </recommendedName>
</protein>
<comment type="caution">
    <text evidence="11">Lacks conserved residue(s) required for the propagation of feature annotation.</text>
</comment>
<keyword evidence="6 11" id="KW-0547">Nucleotide-binding</keyword>
<gene>
    <name evidence="11" type="primary">aroK</name>
    <name evidence="13" type="ORF">CHUV0807_1931</name>
</gene>
<evidence type="ECO:0000256" key="8">
    <source>
        <dbReference type="ARBA" id="ARBA00022840"/>
    </source>
</evidence>
<evidence type="ECO:0000313" key="13">
    <source>
        <dbReference type="EMBL" id="SAM68494.1"/>
    </source>
</evidence>
<feature type="binding site" evidence="11">
    <location>
        <position position="18"/>
    </location>
    <ligand>
        <name>Mg(2+)</name>
        <dbReference type="ChEBI" id="CHEBI:18420"/>
    </ligand>
</feature>
<dbReference type="GO" id="GO:0009423">
    <property type="term" value="P:chorismate biosynthetic process"/>
    <property type="evidence" value="ECO:0007669"/>
    <property type="project" value="UniProtKB-UniRule"/>
</dbReference>
<dbReference type="InterPro" id="IPR023000">
    <property type="entry name" value="Shikimate_kinase_CS"/>
</dbReference>
<accession>A0A1C3H5V2</accession>
<keyword evidence="7 11" id="KW-0418">Kinase</keyword>